<feature type="transmembrane region" description="Helical" evidence="1">
    <location>
        <begin position="89"/>
        <end position="107"/>
    </location>
</feature>
<feature type="transmembrane region" description="Helical" evidence="1">
    <location>
        <begin position="63"/>
        <end position="83"/>
    </location>
</feature>
<evidence type="ECO:0008006" key="3">
    <source>
        <dbReference type="Google" id="ProtNLM"/>
    </source>
</evidence>
<evidence type="ECO:0000256" key="1">
    <source>
        <dbReference type="SAM" id="Phobius"/>
    </source>
</evidence>
<accession>A0A0F9GXI5</accession>
<dbReference type="EMBL" id="LAZR01018692">
    <property type="protein sequence ID" value="KKL95371.1"/>
    <property type="molecule type" value="Genomic_DNA"/>
</dbReference>
<feature type="transmembrane region" description="Helical" evidence="1">
    <location>
        <begin position="156"/>
        <end position="174"/>
    </location>
</feature>
<organism evidence="2">
    <name type="scientific">marine sediment metagenome</name>
    <dbReference type="NCBI Taxonomy" id="412755"/>
    <lineage>
        <taxon>unclassified sequences</taxon>
        <taxon>metagenomes</taxon>
        <taxon>ecological metagenomes</taxon>
    </lineage>
</organism>
<feature type="transmembrane region" description="Helical" evidence="1">
    <location>
        <begin position="128"/>
        <end position="150"/>
    </location>
</feature>
<keyword evidence="1" id="KW-0812">Transmembrane</keyword>
<keyword evidence="1" id="KW-1133">Transmembrane helix</keyword>
<feature type="transmembrane region" description="Helical" evidence="1">
    <location>
        <begin position="186"/>
        <end position="204"/>
    </location>
</feature>
<gene>
    <name evidence="2" type="ORF">LCGC14_1855290</name>
</gene>
<dbReference type="InterPro" id="IPR007404">
    <property type="entry name" value="YdjM-like"/>
</dbReference>
<dbReference type="AlphaFoldDB" id="A0A0F9GXI5"/>
<name>A0A0F9GXI5_9ZZZZ</name>
<keyword evidence="1" id="KW-0472">Membrane</keyword>
<reference evidence="2" key="1">
    <citation type="journal article" date="2015" name="Nature">
        <title>Complex archaea that bridge the gap between prokaryotes and eukaryotes.</title>
        <authorList>
            <person name="Spang A."/>
            <person name="Saw J.H."/>
            <person name="Jorgensen S.L."/>
            <person name="Zaremba-Niedzwiedzka K."/>
            <person name="Martijn J."/>
            <person name="Lind A.E."/>
            <person name="van Eijk R."/>
            <person name="Schleper C."/>
            <person name="Guy L."/>
            <person name="Ettema T.J."/>
        </authorList>
    </citation>
    <scope>NUCLEOTIDE SEQUENCE</scope>
</reference>
<sequence length="322" mass="37628">MENFTHILMGTLPSFLLLGKISPEAIIFLWIMAIFPDIDIFVDPFAKKRDLYFLSHKAASHSYIIGILITGIIGALLSFLGGIPFIETWIAGIIGYSIHISLDFFGASKVPLFYPLSKKEFRIIADRAINPLLGLFSGIILLTLLIYFYIKPYYHFFMALATLYLNIYFWYFGIRLLLRLIVQLRLPKGSFYIPGFIPFFYLIYKRNSSKKGIQYSLIKKFAFSFKQKVLLNQIFSNNTDEITYITQTIKISQEYRFFHKWNSVIPFVRENKQRINVILILAESYSKMRSYFLSVVIDKETKQVISKKDGFGSFRVWKNQKF</sequence>
<proteinExistence type="predicted"/>
<dbReference type="Pfam" id="PF04307">
    <property type="entry name" value="YdjM"/>
    <property type="match status" value="1"/>
</dbReference>
<evidence type="ECO:0000313" key="2">
    <source>
        <dbReference type="EMBL" id="KKL95371.1"/>
    </source>
</evidence>
<comment type="caution">
    <text evidence="2">The sequence shown here is derived from an EMBL/GenBank/DDBJ whole genome shotgun (WGS) entry which is preliminary data.</text>
</comment>
<protein>
    <recommendedName>
        <fullName evidence="3">Metal-dependent hydrolase</fullName>
    </recommendedName>
</protein>